<proteinExistence type="inferred from homology"/>
<evidence type="ECO:0000259" key="6">
    <source>
        <dbReference type="Pfam" id="PF01103"/>
    </source>
</evidence>
<dbReference type="GO" id="GO:0045040">
    <property type="term" value="P:protein insertion into mitochondrial outer membrane"/>
    <property type="evidence" value="ECO:0007669"/>
    <property type="project" value="TreeGrafter"/>
</dbReference>
<dbReference type="Proteomes" id="UP000644660">
    <property type="component" value="Unassembled WGS sequence"/>
</dbReference>
<dbReference type="InterPro" id="IPR039910">
    <property type="entry name" value="D15-like"/>
</dbReference>
<comment type="subcellular location">
    <subcellularLocation>
        <location evidence="1">Mitochondrion outer membrane</location>
        <topology evidence="1">Multi-pass membrane protein</topology>
    </subcellularLocation>
</comment>
<evidence type="ECO:0000256" key="5">
    <source>
        <dbReference type="ARBA" id="ARBA00023136"/>
    </source>
</evidence>
<dbReference type="OrthoDB" id="1724197at2759"/>
<evidence type="ECO:0000256" key="3">
    <source>
        <dbReference type="ARBA" id="ARBA00022452"/>
    </source>
</evidence>
<evidence type="ECO:0000313" key="8">
    <source>
        <dbReference type="Proteomes" id="UP000644660"/>
    </source>
</evidence>
<comment type="caution">
    <text evidence="7">The sequence shown here is derived from an EMBL/GenBank/DDBJ whole genome shotgun (WGS) entry which is preliminary data.</text>
</comment>
<keyword evidence="3" id="KW-1134">Transmembrane beta strand</keyword>
<accession>A0A8H2VCK2</accession>
<evidence type="ECO:0000256" key="2">
    <source>
        <dbReference type="ARBA" id="ARBA00010913"/>
    </source>
</evidence>
<dbReference type="PANTHER" id="PTHR12815">
    <property type="entry name" value="SORTING AND ASSEMBLY MACHINERY SAMM50 PROTEIN FAMILY MEMBER"/>
    <property type="match status" value="1"/>
</dbReference>
<reference evidence="7 8" key="1">
    <citation type="submission" date="2020-05" db="EMBL/GenBank/DDBJ databases">
        <authorList>
            <person name="Casaregola S."/>
            <person name="Devillers H."/>
            <person name="Grondin C."/>
        </authorList>
    </citation>
    <scope>NUCLEOTIDE SEQUENCE [LARGE SCALE GENOMIC DNA]</scope>
    <source>
        <strain evidence="7 8">CLIB 1767</strain>
    </source>
</reference>
<feature type="domain" description="Bacterial surface antigen (D15)" evidence="6">
    <location>
        <begin position="152"/>
        <end position="475"/>
    </location>
</feature>
<evidence type="ECO:0000256" key="4">
    <source>
        <dbReference type="ARBA" id="ARBA00022692"/>
    </source>
</evidence>
<dbReference type="GeneID" id="64855932"/>
<gene>
    <name evidence="7" type="ORF">KABA2_02S04554</name>
</gene>
<comment type="similarity">
    <text evidence="2">Belongs to the SAM50/omp85 family.</text>
</comment>
<dbReference type="Gene3D" id="2.40.160.50">
    <property type="entry name" value="membrane protein fhac: a member of the omp85/tpsb transporter family"/>
    <property type="match status" value="1"/>
</dbReference>
<dbReference type="RefSeq" id="XP_041404831.1">
    <property type="nucleotide sequence ID" value="XM_041548897.1"/>
</dbReference>
<keyword evidence="5" id="KW-0472">Membrane</keyword>
<organism evidence="7 8">
    <name type="scientific">Maudiozyma barnettii</name>
    <dbReference type="NCBI Taxonomy" id="61262"/>
    <lineage>
        <taxon>Eukaryota</taxon>
        <taxon>Fungi</taxon>
        <taxon>Dikarya</taxon>
        <taxon>Ascomycota</taxon>
        <taxon>Saccharomycotina</taxon>
        <taxon>Saccharomycetes</taxon>
        <taxon>Saccharomycetales</taxon>
        <taxon>Saccharomycetaceae</taxon>
        <taxon>Maudiozyma</taxon>
    </lineage>
</organism>
<keyword evidence="4" id="KW-0812">Transmembrane</keyword>
<evidence type="ECO:0000256" key="1">
    <source>
        <dbReference type="ARBA" id="ARBA00004374"/>
    </source>
</evidence>
<dbReference type="InterPro" id="IPR000184">
    <property type="entry name" value="Bac_surfAg_D15"/>
</dbReference>
<name>A0A8H2VCK2_9SACH</name>
<dbReference type="Pfam" id="PF01103">
    <property type="entry name" value="Omp85"/>
    <property type="match status" value="1"/>
</dbReference>
<sequence length="476" mass="53875">MSNSSDDMSTNETGGKVELSQQYITQLLLEDQDIPIKIVNVDTVPTTTKNCINDKTFETFCNGTLYKCEKLSDLQEQSNNLITRLHQSNLISAIIPIFETEKSTVHPHELTIPLPITITLRYQPKSHFTAKTGTNITNSGQGDAYLTFQKRNLLGLDETVTLDHRRDTGTNAGTNVSMLFPYIIRDNAFLTGKIDVFDMKKFLGVKDQGISFTANTCYTRGWNHSLTFESLKRQFHYPDYIESTKNKNKWVSEQLLIQEGEFFKNNLKLTSVLDERNSTIAPSSGYLLKFTNELSSKFQNLQFWKTAMEFNWVKSWFKNDFVTVSNTIKCGFIKNLNQNESYIHFIDKFQNGGPNDVRSFSPMGLGPRELGHSLGGDAFIAYGTSVFSRIPINAVANSGFRLHGFINGGKLMNHNNLPFQDTLRQLGQEHSSSIGIGLVLRHPMARFELSFAVPLTTHEDDLTRKGFQFGLGFEFL</sequence>
<dbReference type="AlphaFoldDB" id="A0A8H2VCK2"/>
<protein>
    <submittedName>
        <fullName evidence="7">Similar to Saccharomyces cerevisiae YNL026W SAM50 Essential component of the Sorting and Assembly Machinery (SAM or TOB complex) of the mitochondrial outer membrane</fullName>
    </submittedName>
</protein>
<dbReference type="GO" id="GO:0005741">
    <property type="term" value="C:mitochondrial outer membrane"/>
    <property type="evidence" value="ECO:0007669"/>
    <property type="project" value="UniProtKB-SubCell"/>
</dbReference>
<dbReference type="EMBL" id="CAEFZW010000002">
    <property type="protein sequence ID" value="CAB4252793.1"/>
    <property type="molecule type" value="Genomic_DNA"/>
</dbReference>
<dbReference type="PANTHER" id="PTHR12815:SF18">
    <property type="entry name" value="SORTING AND ASSEMBLY MACHINERY COMPONENT 50 HOMOLOG"/>
    <property type="match status" value="1"/>
</dbReference>
<keyword evidence="8" id="KW-1185">Reference proteome</keyword>
<evidence type="ECO:0000313" key="7">
    <source>
        <dbReference type="EMBL" id="CAB4252793.1"/>
    </source>
</evidence>